<keyword evidence="1" id="KW-0012">Acyltransferase</keyword>
<dbReference type="InterPro" id="IPR015422">
    <property type="entry name" value="PyrdxlP-dep_Trfase_small"/>
</dbReference>
<accession>A0A2W5GUT4</accession>
<comment type="caution">
    <text evidence="1">The sequence shown here is derived from an EMBL/GenBank/DDBJ whole genome shotgun (WGS) entry which is preliminary data.</text>
</comment>
<reference evidence="1 2" key="1">
    <citation type="submission" date="2017-11" db="EMBL/GenBank/DDBJ databases">
        <title>Infants hospitalized years apart are colonized by the same room-sourced microbial strains.</title>
        <authorList>
            <person name="Brooks B."/>
            <person name="Olm M.R."/>
            <person name="Firek B.A."/>
            <person name="Baker R."/>
            <person name="Thomas B.C."/>
            <person name="Morowitz M.J."/>
            <person name="Banfield J.F."/>
        </authorList>
    </citation>
    <scope>NUCLEOTIDE SEQUENCE [LARGE SCALE GENOMIC DNA]</scope>
    <source>
        <strain evidence="1">S2_009_000_R2_76</strain>
    </source>
</reference>
<sequence length="61" mass="6910">MINETFLSHLQNTLAQIKEDGLYKTERIITSSQSAEIEANGKKLLNFCANNYLDLSNHPEV</sequence>
<dbReference type="AlphaFoldDB" id="A0A2W5GUT4"/>
<dbReference type="EMBL" id="QFOI01000204">
    <property type="protein sequence ID" value="PZP47062.1"/>
    <property type="molecule type" value="Genomic_DNA"/>
</dbReference>
<dbReference type="Gene3D" id="3.90.1150.10">
    <property type="entry name" value="Aspartate Aminotransferase, domain 1"/>
    <property type="match status" value="1"/>
</dbReference>
<name>A0A2W5GUT4_9SPHI</name>
<dbReference type="InterPro" id="IPR015424">
    <property type="entry name" value="PyrdxlP-dep_Trfase"/>
</dbReference>
<evidence type="ECO:0000313" key="2">
    <source>
        <dbReference type="Proteomes" id="UP000249645"/>
    </source>
</evidence>
<dbReference type="Proteomes" id="UP000249645">
    <property type="component" value="Unassembled WGS sequence"/>
</dbReference>
<gene>
    <name evidence="1" type="ORF">DI598_11395</name>
</gene>
<feature type="non-terminal residue" evidence="1">
    <location>
        <position position="61"/>
    </location>
</feature>
<proteinExistence type="predicted"/>
<dbReference type="SUPFAM" id="SSF53383">
    <property type="entry name" value="PLP-dependent transferases"/>
    <property type="match status" value="1"/>
</dbReference>
<protein>
    <submittedName>
        <fullName evidence="1">Glycine C-acetyltransferase</fullName>
        <ecNumber evidence="1">2.3.1.29</ecNumber>
    </submittedName>
</protein>
<dbReference type="EC" id="2.3.1.29" evidence="1"/>
<evidence type="ECO:0000313" key="1">
    <source>
        <dbReference type="EMBL" id="PZP47062.1"/>
    </source>
</evidence>
<organism evidence="1 2">
    <name type="scientific">Pseudopedobacter saltans</name>
    <dbReference type="NCBI Taxonomy" id="151895"/>
    <lineage>
        <taxon>Bacteria</taxon>
        <taxon>Pseudomonadati</taxon>
        <taxon>Bacteroidota</taxon>
        <taxon>Sphingobacteriia</taxon>
        <taxon>Sphingobacteriales</taxon>
        <taxon>Sphingobacteriaceae</taxon>
        <taxon>Pseudopedobacter</taxon>
    </lineage>
</organism>
<dbReference type="GO" id="GO:0008890">
    <property type="term" value="F:glycine C-acetyltransferase activity"/>
    <property type="evidence" value="ECO:0007669"/>
    <property type="project" value="UniProtKB-EC"/>
</dbReference>
<keyword evidence="1" id="KW-0808">Transferase</keyword>